<comment type="caution">
    <text evidence="3">The sequence shown here is derived from an EMBL/GenBank/DDBJ whole genome shotgun (WGS) entry which is preliminary data.</text>
</comment>
<evidence type="ECO:0000256" key="2">
    <source>
        <dbReference type="SAM" id="MobiDB-lite"/>
    </source>
</evidence>
<protein>
    <submittedName>
        <fullName evidence="3">Uncharacterized protein</fullName>
    </submittedName>
</protein>
<dbReference type="AlphaFoldDB" id="A0ABD1XVK5"/>
<dbReference type="EMBL" id="JBHFFA010000007">
    <property type="protein sequence ID" value="KAL2612927.1"/>
    <property type="molecule type" value="Genomic_DNA"/>
</dbReference>
<keyword evidence="1" id="KW-0175">Coiled coil</keyword>
<feature type="region of interest" description="Disordered" evidence="2">
    <location>
        <begin position="1"/>
        <end position="26"/>
    </location>
</feature>
<sequence>MFGAKHNDKEDFQSIKSKARNSEDGKTNPVVWAPCFVHILFGLRNILFFGTPLEEAERWVEWTHVTKDTDMSLAQLHLKFPKLITSLDDLRQRCKLPEEISISSPEQPFSTRRSHVEDKLLEEIPIASPEQLVSTRRSHVEDKLPEEIPIASLKQPVSTKRPRAEDKERGLPSTKRNKKLAQVRTEWEEYKRSSEVKGKAAEETHLHKLAQVQTELEEYKRSSEASIKRLDEEASCLQEALAAKESAVQALENAHQKEISTLKATCRKYKTILDREIGTNADLLA</sequence>
<evidence type="ECO:0000313" key="4">
    <source>
        <dbReference type="Proteomes" id="UP001605036"/>
    </source>
</evidence>
<feature type="compositionally biased region" description="Basic and acidic residues" evidence="2">
    <location>
        <begin position="1"/>
        <end position="13"/>
    </location>
</feature>
<feature type="region of interest" description="Disordered" evidence="2">
    <location>
        <begin position="154"/>
        <end position="183"/>
    </location>
</feature>
<name>A0ABD1XVK5_9MARC</name>
<keyword evidence="4" id="KW-1185">Reference proteome</keyword>
<dbReference type="Proteomes" id="UP001605036">
    <property type="component" value="Unassembled WGS sequence"/>
</dbReference>
<organism evidence="3 4">
    <name type="scientific">Riccia fluitans</name>
    <dbReference type="NCBI Taxonomy" id="41844"/>
    <lineage>
        <taxon>Eukaryota</taxon>
        <taxon>Viridiplantae</taxon>
        <taxon>Streptophyta</taxon>
        <taxon>Embryophyta</taxon>
        <taxon>Marchantiophyta</taxon>
        <taxon>Marchantiopsida</taxon>
        <taxon>Marchantiidae</taxon>
        <taxon>Marchantiales</taxon>
        <taxon>Ricciaceae</taxon>
        <taxon>Riccia</taxon>
    </lineage>
</organism>
<gene>
    <name evidence="3" type="ORF">R1flu_024619</name>
</gene>
<accession>A0ABD1XVK5</accession>
<evidence type="ECO:0000256" key="1">
    <source>
        <dbReference type="SAM" id="Coils"/>
    </source>
</evidence>
<reference evidence="3 4" key="1">
    <citation type="submission" date="2024-09" db="EMBL/GenBank/DDBJ databases">
        <title>Chromosome-scale assembly of Riccia fluitans.</title>
        <authorList>
            <person name="Paukszto L."/>
            <person name="Sawicki J."/>
            <person name="Karawczyk K."/>
            <person name="Piernik-Szablinska J."/>
            <person name="Szczecinska M."/>
            <person name="Mazdziarz M."/>
        </authorList>
    </citation>
    <scope>NUCLEOTIDE SEQUENCE [LARGE SCALE GENOMIC DNA]</scope>
    <source>
        <strain evidence="3">Rf_01</strain>
        <tissue evidence="3">Aerial parts of the thallus</tissue>
    </source>
</reference>
<proteinExistence type="predicted"/>
<evidence type="ECO:0000313" key="3">
    <source>
        <dbReference type="EMBL" id="KAL2612927.1"/>
    </source>
</evidence>
<feature type="coiled-coil region" evidence="1">
    <location>
        <begin position="209"/>
        <end position="257"/>
    </location>
</feature>